<feature type="non-terminal residue" evidence="1">
    <location>
        <position position="35"/>
    </location>
</feature>
<organism evidence="1 2">
    <name type="scientific">Aquarana catesbeiana</name>
    <name type="common">American bullfrog</name>
    <name type="synonym">Rana catesbeiana</name>
    <dbReference type="NCBI Taxonomy" id="8400"/>
    <lineage>
        <taxon>Eukaryota</taxon>
        <taxon>Metazoa</taxon>
        <taxon>Chordata</taxon>
        <taxon>Craniata</taxon>
        <taxon>Vertebrata</taxon>
        <taxon>Euteleostomi</taxon>
        <taxon>Amphibia</taxon>
        <taxon>Batrachia</taxon>
        <taxon>Anura</taxon>
        <taxon>Neobatrachia</taxon>
        <taxon>Ranoidea</taxon>
        <taxon>Ranidae</taxon>
        <taxon>Aquarana</taxon>
    </lineage>
</organism>
<evidence type="ECO:0000313" key="2">
    <source>
        <dbReference type="Proteomes" id="UP000228934"/>
    </source>
</evidence>
<keyword evidence="2" id="KW-1185">Reference proteome</keyword>
<accession>A0A2G9RUI5</accession>
<name>A0A2G9RUI5_AQUCT</name>
<dbReference type="AlphaFoldDB" id="A0A2G9RUI5"/>
<protein>
    <submittedName>
        <fullName evidence="1">Uncharacterized protein</fullName>
    </submittedName>
</protein>
<reference evidence="2" key="1">
    <citation type="journal article" date="2017" name="Nat. Commun.">
        <title>The North American bullfrog draft genome provides insight into hormonal regulation of long noncoding RNA.</title>
        <authorList>
            <person name="Hammond S.A."/>
            <person name="Warren R.L."/>
            <person name="Vandervalk B.P."/>
            <person name="Kucuk E."/>
            <person name="Khan H."/>
            <person name="Gibb E.A."/>
            <person name="Pandoh P."/>
            <person name="Kirk H."/>
            <person name="Zhao Y."/>
            <person name="Jones M."/>
            <person name="Mungall A.J."/>
            <person name="Coope R."/>
            <person name="Pleasance S."/>
            <person name="Moore R.A."/>
            <person name="Holt R.A."/>
            <person name="Round J.M."/>
            <person name="Ohora S."/>
            <person name="Walle B.V."/>
            <person name="Veldhoen N."/>
            <person name="Helbing C.C."/>
            <person name="Birol I."/>
        </authorList>
    </citation>
    <scope>NUCLEOTIDE SEQUENCE [LARGE SCALE GENOMIC DNA]</scope>
</reference>
<dbReference type="OrthoDB" id="1928087at2759"/>
<gene>
    <name evidence="1" type="ORF">AB205_0040510</name>
</gene>
<evidence type="ECO:0000313" key="1">
    <source>
        <dbReference type="EMBL" id="PIO31568.1"/>
    </source>
</evidence>
<proteinExistence type="predicted"/>
<dbReference type="EMBL" id="KV931617">
    <property type="protein sequence ID" value="PIO31568.1"/>
    <property type="molecule type" value="Genomic_DNA"/>
</dbReference>
<dbReference type="Proteomes" id="UP000228934">
    <property type="component" value="Unassembled WGS sequence"/>
</dbReference>
<sequence>MQNLGPLPNDDEQLRDYQADVLKKDVSSLRVEVFI</sequence>